<feature type="region of interest" description="Disordered" evidence="6">
    <location>
        <begin position="1"/>
        <end position="23"/>
    </location>
</feature>
<evidence type="ECO:0000256" key="6">
    <source>
        <dbReference type="SAM" id="MobiDB-lite"/>
    </source>
</evidence>
<evidence type="ECO:0000256" key="1">
    <source>
        <dbReference type="ARBA" id="ARBA00004141"/>
    </source>
</evidence>
<feature type="transmembrane region" description="Helical" evidence="7">
    <location>
        <begin position="184"/>
        <end position="206"/>
    </location>
</feature>
<evidence type="ECO:0000256" key="3">
    <source>
        <dbReference type="ARBA" id="ARBA00022692"/>
    </source>
</evidence>
<evidence type="ECO:0000259" key="8">
    <source>
        <dbReference type="Pfam" id="PF04138"/>
    </source>
</evidence>
<feature type="transmembrane region" description="Helical" evidence="7">
    <location>
        <begin position="121"/>
        <end position="137"/>
    </location>
</feature>
<feature type="transmembrane region" description="Helical" evidence="7">
    <location>
        <begin position="158"/>
        <end position="178"/>
    </location>
</feature>
<proteinExistence type="inferred from homology"/>
<dbReference type="Proteomes" id="UP001200604">
    <property type="component" value="Unassembled WGS sequence"/>
</dbReference>
<evidence type="ECO:0000256" key="7">
    <source>
        <dbReference type="SAM" id="Phobius"/>
    </source>
</evidence>
<comment type="similarity">
    <text evidence="2">Belongs to the GtrA family.</text>
</comment>
<dbReference type="RefSeq" id="WP_231725440.1">
    <property type="nucleotide sequence ID" value="NZ_JAFFSY010000002.1"/>
</dbReference>
<evidence type="ECO:0000313" key="10">
    <source>
        <dbReference type="Proteomes" id="UP001200604"/>
    </source>
</evidence>
<gene>
    <name evidence="9" type="ORF">L3H44_07000</name>
</gene>
<accession>A0ABS9HK17</accession>
<feature type="domain" description="GtrA/DPMS transmembrane" evidence="8">
    <location>
        <begin position="92"/>
        <end position="212"/>
    </location>
</feature>
<dbReference type="PANTHER" id="PTHR38459:SF6">
    <property type="entry name" value="ARABINOGALACTAN BIOSYNTHESIS RECRUITING PROTEIN RV3789"/>
    <property type="match status" value="1"/>
</dbReference>
<feature type="compositionally biased region" description="Basic and acidic residues" evidence="6">
    <location>
        <begin position="1"/>
        <end position="16"/>
    </location>
</feature>
<dbReference type="PANTHER" id="PTHR38459">
    <property type="entry name" value="PROPHAGE BACTOPRENOL-LINKED GLUCOSE TRANSLOCASE HOMOLOG"/>
    <property type="match status" value="1"/>
</dbReference>
<feature type="region of interest" description="Disordered" evidence="6">
    <location>
        <begin position="57"/>
        <end position="77"/>
    </location>
</feature>
<comment type="caution">
    <text evidence="9">The sequence shown here is derived from an EMBL/GenBank/DDBJ whole genome shotgun (WGS) entry which is preliminary data.</text>
</comment>
<sequence length="215" mass="22410">MSETKPDHPTDDHAEPELLTPNLSGALAAESAAMDNSDAVTDNGMAENVATVSDAAAQNGTPASHDSATTSGTAGVDAPAPQGASVLTHLYKFVIAGGISAVVDYGLTMIIQHAFGQSYPLAKAIGFIFGTITAYIINRRWTFEAEASAKKFVQTMSLYALMFAVQWGLAVSVNHLLLNAGASAFIAGTVGYVIGQGVATAVNFVVQRWVIFKTN</sequence>
<keyword evidence="5 7" id="KW-0472">Membrane</keyword>
<keyword evidence="3 7" id="KW-0812">Transmembrane</keyword>
<evidence type="ECO:0000256" key="2">
    <source>
        <dbReference type="ARBA" id="ARBA00009399"/>
    </source>
</evidence>
<dbReference type="InterPro" id="IPR007267">
    <property type="entry name" value="GtrA_DPMS_TM"/>
</dbReference>
<evidence type="ECO:0000313" key="9">
    <source>
        <dbReference type="EMBL" id="MCF6774157.1"/>
    </source>
</evidence>
<evidence type="ECO:0000256" key="5">
    <source>
        <dbReference type="ARBA" id="ARBA00023136"/>
    </source>
</evidence>
<feature type="compositionally biased region" description="Polar residues" evidence="6">
    <location>
        <begin position="57"/>
        <end position="73"/>
    </location>
</feature>
<dbReference type="InterPro" id="IPR051401">
    <property type="entry name" value="GtrA_CellWall_Glycosyl"/>
</dbReference>
<name>A0ABS9HK17_9CORY</name>
<keyword evidence="10" id="KW-1185">Reference proteome</keyword>
<protein>
    <submittedName>
        <fullName evidence="9">GtrA family protein</fullName>
    </submittedName>
</protein>
<evidence type="ECO:0000256" key="4">
    <source>
        <dbReference type="ARBA" id="ARBA00022989"/>
    </source>
</evidence>
<dbReference type="GeneID" id="92727863"/>
<dbReference type="Pfam" id="PF04138">
    <property type="entry name" value="GtrA_DPMS_TM"/>
    <property type="match status" value="1"/>
</dbReference>
<feature type="transmembrane region" description="Helical" evidence="7">
    <location>
        <begin position="93"/>
        <end position="115"/>
    </location>
</feature>
<organism evidence="9 10">
    <name type="scientific">Corynebacterium parakroppenstedtii</name>
    <dbReference type="NCBI Taxonomy" id="2828363"/>
    <lineage>
        <taxon>Bacteria</taxon>
        <taxon>Bacillati</taxon>
        <taxon>Actinomycetota</taxon>
        <taxon>Actinomycetes</taxon>
        <taxon>Mycobacteriales</taxon>
        <taxon>Corynebacteriaceae</taxon>
        <taxon>Corynebacterium</taxon>
    </lineage>
</organism>
<reference evidence="9 10" key="1">
    <citation type="submission" date="2022-01" db="EMBL/GenBank/DDBJ databases">
        <title>Identification and Characterization of Corynebacterium sp.</title>
        <authorList>
            <person name="Luo Q."/>
            <person name="Qu P."/>
            <person name="Chen Q."/>
        </authorList>
    </citation>
    <scope>NUCLEOTIDE SEQUENCE [LARGE SCALE GENOMIC DNA]</scope>
    <source>
        <strain evidence="9 10">MC-12</strain>
    </source>
</reference>
<dbReference type="EMBL" id="JAKJKU010000003">
    <property type="protein sequence ID" value="MCF6774157.1"/>
    <property type="molecule type" value="Genomic_DNA"/>
</dbReference>
<keyword evidence="4 7" id="KW-1133">Transmembrane helix</keyword>
<comment type="subcellular location">
    <subcellularLocation>
        <location evidence="1">Membrane</location>
        <topology evidence="1">Multi-pass membrane protein</topology>
    </subcellularLocation>
</comment>